<evidence type="ECO:0000259" key="3">
    <source>
        <dbReference type="PROSITE" id="PS50085"/>
    </source>
</evidence>
<feature type="non-terminal residue" evidence="4">
    <location>
        <position position="1"/>
    </location>
</feature>
<evidence type="ECO:0000256" key="1">
    <source>
        <dbReference type="ARBA" id="ARBA00022468"/>
    </source>
</evidence>
<evidence type="ECO:0000313" key="5">
    <source>
        <dbReference type="Proteomes" id="UP001212841"/>
    </source>
</evidence>
<feature type="compositionally biased region" description="Polar residues" evidence="2">
    <location>
        <begin position="365"/>
        <end position="375"/>
    </location>
</feature>
<dbReference type="Proteomes" id="UP001212841">
    <property type="component" value="Unassembled WGS sequence"/>
</dbReference>
<evidence type="ECO:0000313" key="4">
    <source>
        <dbReference type="EMBL" id="KAJ3032061.1"/>
    </source>
</evidence>
<organism evidence="4 5">
    <name type="scientific">Rhizophlyctis rosea</name>
    <dbReference type="NCBI Taxonomy" id="64517"/>
    <lineage>
        <taxon>Eukaryota</taxon>
        <taxon>Fungi</taxon>
        <taxon>Fungi incertae sedis</taxon>
        <taxon>Chytridiomycota</taxon>
        <taxon>Chytridiomycota incertae sedis</taxon>
        <taxon>Chytridiomycetes</taxon>
        <taxon>Rhizophlyctidales</taxon>
        <taxon>Rhizophlyctidaceae</taxon>
        <taxon>Rhizophlyctis</taxon>
    </lineage>
</organism>
<feature type="compositionally biased region" description="Basic and acidic residues" evidence="2">
    <location>
        <begin position="82"/>
        <end position="92"/>
    </location>
</feature>
<gene>
    <name evidence="4" type="ORF">HK097_005380</name>
</gene>
<dbReference type="PANTHER" id="PTHR21344:SF1">
    <property type="entry name" value="RAL GTPASE-ACTIVATING PROTEIN SUBUNIT BETA"/>
    <property type="match status" value="1"/>
</dbReference>
<protein>
    <recommendedName>
        <fullName evidence="3">Rap-GAP domain-containing protein</fullName>
    </recommendedName>
</protein>
<dbReference type="GO" id="GO:0005096">
    <property type="term" value="F:GTPase activator activity"/>
    <property type="evidence" value="ECO:0007669"/>
    <property type="project" value="UniProtKB-KW"/>
</dbReference>
<comment type="caution">
    <text evidence="4">The sequence shown here is derived from an EMBL/GenBank/DDBJ whole genome shotgun (WGS) entry which is preliminary data.</text>
</comment>
<dbReference type="EMBL" id="JADGJD010002518">
    <property type="protein sequence ID" value="KAJ3032061.1"/>
    <property type="molecule type" value="Genomic_DNA"/>
</dbReference>
<keyword evidence="5" id="KW-1185">Reference proteome</keyword>
<dbReference type="InterPro" id="IPR000331">
    <property type="entry name" value="Rap/Ran_GAP_dom"/>
</dbReference>
<dbReference type="PANTHER" id="PTHR21344">
    <property type="entry name" value="RAL GTPASE-ACTIVATING PROTEIN SUBUNIT BETA"/>
    <property type="match status" value="1"/>
</dbReference>
<feature type="compositionally biased region" description="Low complexity" evidence="2">
    <location>
        <begin position="95"/>
        <end position="110"/>
    </location>
</feature>
<feature type="region of interest" description="Disordered" evidence="2">
    <location>
        <begin position="365"/>
        <end position="390"/>
    </location>
</feature>
<dbReference type="Gene3D" id="3.40.50.11210">
    <property type="entry name" value="Rap/Ran-GAP"/>
    <property type="match status" value="1"/>
</dbReference>
<feature type="region of interest" description="Disordered" evidence="2">
    <location>
        <begin position="80"/>
        <end position="117"/>
    </location>
</feature>
<evidence type="ECO:0000256" key="2">
    <source>
        <dbReference type="SAM" id="MobiDB-lite"/>
    </source>
</evidence>
<accession>A0AAD5S0M9</accession>
<dbReference type="InterPro" id="IPR039930">
    <property type="entry name" value="RALGAPB"/>
</dbReference>
<dbReference type="PROSITE" id="PS50085">
    <property type="entry name" value="RAPGAP"/>
    <property type="match status" value="1"/>
</dbReference>
<dbReference type="GO" id="GO:0051056">
    <property type="term" value="P:regulation of small GTPase mediated signal transduction"/>
    <property type="evidence" value="ECO:0007669"/>
    <property type="project" value="InterPro"/>
</dbReference>
<sequence length="527" mass="58651">MGSCKTDKVLGDPQHRTPGVVMVLRDATGKYTWMTTLKYVDHDRYTTKKKHIENPDTATSSSDPHEKPQTVAALRALFENHSSTEDIPDRHSTTLRRSSVTTTTLLSPTTPKTPQPPHHFTPASIPYTPPNATVVTQPAINESSVPGLNGIIGEGNAEGRKGFEIVRRLCGRQVEKEEGRVEDILRTETNQSYPVEMPVVSDKMDPDVSSQAFRLFLAQCGYLTLENRPKLQPLPISKSLLKDLAKLDSLSERECMTIGVLFCRSASQSMEQIFKPDSISFDFHQFVHTLGWPVNISTHPGYKGNLTPTLCDTAPYYGSRSTEVIFHVPYYIRFGNIDTGGDGMSDDEMRIMSPTVTTFRENNRLSVSQPQQHPLSPTLPNHHHQQQQANLAPLPPDIAHILQVMHDSIVYIVWTEDRDQYMSLPRKLSRTAAQVLIVVQPMPGTPALYWIRILGCGAGGGEDSLAFGPLTDGTMVSRHALGMLVRMTAMSAHTHVRSLKGRTKPHAVRRTNIEDICSKHKSNMSMT</sequence>
<dbReference type="Pfam" id="PF02145">
    <property type="entry name" value="Rap_GAP"/>
    <property type="match status" value="2"/>
</dbReference>
<proteinExistence type="predicted"/>
<reference evidence="4" key="1">
    <citation type="submission" date="2020-05" db="EMBL/GenBank/DDBJ databases">
        <title>Phylogenomic resolution of chytrid fungi.</title>
        <authorList>
            <person name="Stajich J.E."/>
            <person name="Amses K."/>
            <person name="Simmons R."/>
            <person name="Seto K."/>
            <person name="Myers J."/>
            <person name="Bonds A."/>
            <person name="Quandt C.A."/>
            <person name="Barry K."/>
            <person name="Liu P."/>
            <person name="Grigoriev I."/>
            <person name="Longcore J.E."/>
            <person name="James T.Y."/>
        </authorList>
    </citation>
    <scope>NUCLEOTIDE SEQUENCE</scope>
    <source>
        <strain evidence="4">JEL0318</strain>
    </source>
</reference>
<keyword evidence="1" id="KW-0343">GTPase activation</keyword>
<dbReference type="InterPro" id="IPR035974">
    <property type="entry name" value="Rap/Ran-GAP_sf"/>
</dbReference>
<name>A0AAD5S0M9_9FUNG</name>
<dbReference type="SUPFAM" id="SSF111347">
    <property type="entry name" value="Rap/Ran-GAP"/>
    <property type="match status" value="1"/>
</dbReference>
<dbReference type="AlphaFoldDB" id="A0AAD5S0M9"/>
<feature type="domain" description="Rap-GAP" evidence="3">
    <location>
        <begin position="244"/>
        <end position="516"/>
    </location>
</feature>